<proteinExistence type="inferred from homology"/>
<dbReference type="PANTHER" id="PTHR10672:SF3">
    <property type="entry name" value="PROTEIN HU-LI TAI SHAO"/>
    <property type="match status" value="1"/>
</dbReference>
<dbReference type="PANTHER" id="PTHR10672">
    <property type="entry name" value="ADDUCIN"/>
    <property type="match status" value="1"/>
</dbReference>
<reference evidence="3 4" key="1">
    <citation type="journal article" date="2010" name="J. Bacteriol.">
        <title>Complete genome sequence of "Candidatus Puniceispirillum marinum" IMCC1322, a representative of the SAR116 clade in the Alphaproteobacteria.</title>
        <authorList>
            <person name="Oh H.M."/>
            <person name="Kwon K.K."/>
            <person name="Kang I."/>
            <person name="Kang S.G."/>
            <person name="Lee J.H."/>
            <person name="Kim S.J."/>
            <person name="Cho J.C."/>
        </authorList>
    </citation>
    <scope>NUCLEOTIDE SEQUENCE [LARGE SCALE GENOMIC DNA]</scope>
    <source>
        <strain evidence="3 4">IMCC1322</strain>
    </source>
</reference>
<dbReference type="Pfam" id="PF00596">
    <property type="entry name" value="Aldolase_II"/>
    <property type="match status" value="1"/>
</dbReference>
<evidence type="ECO:0000256" key="1">
    <source>
        <dbReference type="ARBA" id="ARBA00037961"/>
    </source>
</evidence>
<protein>
    <recommendedName>
        <fullName evidence="2">Class II aldolase/adducin N-terminal domain-containing protein</fullName>
    </recommendedName>
</protein>
<dbReference type="AlphaFoldDB" id="D5BTN8"/>
<dbReference type="SMART" id="SM01007">
    <property type="entry name" value="Aldolase_II"/>
    <property type="match status" value="1"/>
</dbReference>
<sequence length="244" mass="27522">MSNIVVDLDEARCDLAAIFRWTARENMHEGIANHFSYAVSDDGQQFLMNPYGVHFSKMKASDLLLLDTRKSAKEQGDNIDPTAWAIHGAMHRNNPQARCIVHLHTHYATALSALKDPSLPAIDQTTCRYHNRVAIDNGFDGMGLDDEAERLSTLLGNRRTMMMGSHGLMTVAETPSLAFDLAYHFERGCRTYITALSSGMPLAYISDDVAEKTASQWEHYDIDQEAYLKAIRTILDKEEPEYRH</sequence>
<name>D5BTN8_PUNMI</name>
<gene>
    <name evidence="3" type="ordered locus">SAR116_1392</name>
</gene>
<dbReference type="HOGENOM" id="CLU_006033_0_1_5"/>
<dbReference type="InterPro" id="IPR051017">
    <property type="entry name" value="Aldolase-II_Adducin_sf"/>
</dbReference>
<feature type="domain" description="Class II aldolase/adducin N-terminal" evidence="2">
    <location>
        <begin position="13"/>
        <end position="193"/>
    </location>
</feature>
<dbReference type="STRING" id="488538.SAR116_1392"/>
<dbReference type="Gene3D" id="3.40.225.10">
    <property type="entry name" value="Class II aldolase/adducin N-terminal domain"/>
    <property type="match status" value="1"/>
</dbReference>
<dbReference type="InterPro" id="IPR001303">
    <property type="entry name" value="Aldolase_II/adducin_N"/>
</dbReference>
<dbReference type="OrthoDB" id="5291399at2"/>
<dbReference type="EMBL" id="CP001751">
    <property type="protein sequence ID" value="ADE39635.1"/>
    <property type="molecule type" value="Genomic_DNA"/>
</dbReference>
<dbReference type="RefSeq" id="WP_013046262.1">
    <property type="nucleotide sequence ID" value="NC_014010.1"/>
</dbReference>
<dbReference type="SUPFAM" id="SSF53639">
    <property type="entry name" value="AraD/HMP-PK domain-like"/>
    <property type="match status" value="1"/>
</dbReference>
<evidence type="ECO:0000313" key="3">
    <source>
        <dbReference type="EMBL" id="ADE39635.1"/>
    </source>
</evidence>
<dbReference type="eggNOG" id="COG0235">
    <property type="taxonomic scope" value="Bacteria"/>
</dbReference>
<evidence type="ECO:0000259" key="2">
    <source>
        <dbReference type="SMART" id="SM01007"/>
    </source>
</evidence>
<dbReference type="GO" id="GO:0051015">
    <property type="term" value="F:actin filament binding"/>
    <property type="evidence" value="ECO:0007669"/>
    <property type="project" value="TreeGrafter"/>
</dbReference>
<dbReference type="Proteomes" id="UP000007460">
    <property type="component" value="Chromosome"/>
</dbReference>
<dbReference type="NCBIfam" id="NF005689">
    <property type="entry name" value="PRK07490.1"/>
    <property type="match status" value="1"/>
</dbReference>
<keyword evidence="4" id="KW-1185">Reference proteome</keyword>
<dbReference type="KEGG" id="apb:SAR116_1392"/>
<dbReference type="GO" id="GO:0005856">
    <property type="term" value="C:cytoskeleton"/>
    <property type="evidence" value="ECO:0007669"/>
    <property type="project" value="TreeGrafter"/>
</dbReference>
<organism evidence="3 4">
    <name type="scientific">Puniceispirillum marinum (strain IMCC1322)</name>
    <dbReference type="NCBI Taxonomy" id="488538"/>
    <lineage>
        <taxon>Bacteria</taxon>
        <taxon>Pseudomonadati</taxon>
        <taxon>Pseudomonadota</taxon>
        <taxon>Alphaproteobacteria</taxon>
        <taxon>Candidatus Puniceispirillales</taxon>
        <taxon>Candidatus Puniceispirillaceae</taxon>
        <taxon>Candidatus Puniceispirillum</taxon>
    </lineage>
</organism>
<comment type="similarity">
    <text evidence="1">Belongs to the aldolase class II family.</text>
</comment>
<dbReference type="InterPro" id="IPR036409">
    <property type="entry name" value="Aldolase_II/adducin_N_sf"/>
</dbReference>
<evidence type="ECO:0000313" key="4">
    <source>
        <dbReference type="Proteomes" id="UP000007460"/>
    </source>
</evidence>
<accession>D5BTN8</accession>